<keyword evidence="3" id="KW-1185">Reference proteome</keyword>
<feature type="compositionally biased region" description="Low complexity" evidence="1">
    <location>
        <begin position="117"/>
        <end position="129"/>
    </location>
</feature>
<reference evidence="3" key="1">
    <citation type="submission" date="2015-01" db="EMBL/GenBank/DDBJ databases">
        <authorList>
            <person name="Aksoy S."/>
            <person name="Warren W."/>
            <person name="Wilson R.K."/>
        </authorList>
    </citation>
    <scope>NUCLEOTIDE SEQUENCE [LARGE SCALE GENOMIC DNA]</scope>
    <source>
        <strain evidence="3">IAEA</strain>
    </source>
</reference>
<evidence type="ECO:0000313" key="3">
    <source>
        <dbReference type="Proteomes" id="UP000092460"/>
    </source>
</evidence>
<dbReference type="Proteomes" id="UP000092460">
    <property type="component" value="Unassembled WGS sequence"/>
</dbReference>
<name>A0A1B0AV42_9MUSC</name>
<proteinExistence type="predicted"/>
<sequence>MGNAHAPPAIKYTDSDRAGNSEGLVKRASIKSRRGSRVKVLGLLSQKKFPKESITPSTSIMGIPNEYSPGSLYGDCIDESSQESFGTTQSSLKKTKKSKFFSKSNSSSRNNDKLFENQQQQQQQQQNNQSEHEAAVNVPRKQLLSDKTETTYENVLPSSNYSSTSQQQDRDIDLKSAQLSEKKGKSEKLDCDEIKLKANQIITPPAVRWQQGQNVNAITRQMQHIAESANTVSISKSETLQVEKKSMTSECCKNTEQATHGKFA</sequence>
<feature type="compositionally biased region" description="Polar residues" evidence="1">
    <location>
        <begin position="151"/>
        <end position="167"/>
    </location>
</feature>
<feature type="region of interest" description="Disordered" evidence="1">
    <location>
        <begin position="1"/>
        <end position="31"/>
    </location>
</feature>
<protein>
    <submittedName>
        <fullName evidence="2">Uncharacterized protein</fullName>
    </submittedName>
</protein>
<dbReference type="VEuPathDB" id="VectorBase:GPPI009723"/>
<feature type="region of interest" description="Disordered" evidence="1">
    <location>
        <begin position="45"/>
        <end position="172"/>
    </location>
</feature>
<evidence type="ECO:0000313" key="2">
    <source>
        <dbReference type="EnsemblMetazoa" id="GPPI009723-PA"/>
    </source>
</evidence>
<organism evidence="2 3">
    <name type="scientific">Glossina palpalis gambiensis</name>
    <dbReference type="NCBI Taxonomy" id="67801"/>
    <lineage>
        <taxon>Eukaryota</taxon>
        <taxon>Metazoa</taxon>
        <taxon>Ecdysozoa</taxon>
        <taxon>Arthropoda</taxon>
        <taxon>Hexapoda</taxon>
        <taxon>Insecta</taxon>
        <taxon>Pterygota</taxon>
        <taxon>Neoptera</taxon>
        <taxon>Endopterygota</taxon>
        <taxon>Diptera</taxon>
        <taxon>Brachycera</taxon>
        <taxon>Muscomorpha</taxon>
        <taxon>Hippoboscoidea</taxon>
        <taxon>Glossinidae</taxon>
        <taxon>Glossina</taxon>
    </lineage>
</organism>
<accession>A0A1B0AV42</accession>
<dbReference type="EMBL" id="JXJN01003953">
    <property type="status" value="NOT_ANNOTATED_CDS"/>
    <property type="molecule type" value="Genomic_DNA"/>
</dbReference>
<dbReference type="EnsemblMetazoa" id="GPPI009723-RA">
    <property type="protein sequence ID" value="GPPI009723-PA"/>
    <property type="gene ID" value="GPPI009723"/>
</dbReference>
<evidence type="ECO:0000256" key="1">
    <source>
        <dbReference type="SAM" id="MobiDB-lite"/>
    </source>
</evidence>
<reference evidence="2" key="2">
    <citation type="submission" date="2020-05" db="UniProtKB">
        <authorList>
            <consortium name="EnsemblMetazoa"/>
        </authorList>
    </citation>
    <scope>IDENTIFICATION</scope>
    <source>
        <strain evidence="2">IAEA</strain>
    </source>
</reference>
<dbReference type="AlphaFoldDB" id="A0A1B0AV42"/>